<dbReference type="AlphaFoldDB" id="A6JJ96"/>
<dbReference type="EMBL" id="CH473987">
    <property type="protein sequence ID" value="EDM18636.1"/>
    <property type="molecule type" value="Genomic_DNA"/>
</dbReference>
<evidence type="ECO:0000313" key="1">
    <source>
        <dbReference type="EMBL" id="EDM18636.1"/>
    </source>
</evidence>
<proteinExistence type="predicted"/>
<organism evidence="1 2">
    <name type="scientific">Rattus norvegicus</name>
    <name type="common">Rat</name>
    <dbReference type="NCBI Taxonomy" id="10116"/>
    <lineage>
        <taxon>Eukaryota</taxon>
        <taxon>Metazoa</taxon>
        <taxon>Chordata</taxon>
        <taxon>Craniata</taxon>
        <taxon>Vertebrata</taxon>
        <taxon>Euteleostomi</taxon>
        <taxon>Mammalia</taxon>
        <taxon>Eutheria</taxon>
        <taxon>Euarchontoglires</taxon>
        <taxon>Glires</taxon>
        <taxon>Rodentia</taxon>
        <taxon>Myomorpha</taxon>
        <taxon>Muroidea</taxon>
        <taxon>Muridae</taxon>
        <taxon>Murinae</taxon>
        <taxon>Rattus</taxon>
    </lineage>
</organism>
<protein>
    <submittedName>
        <fullName evidence="1">RCG43411</fullName>
    </submittedName>
</protein>
<sequence length="25" mass="2766">MIIPATFIIHAAPRKNDCSILDINV</sequence>
<accession>A6JJ96</accession>
<evidence type="ECO:0000313" key="2">
    <source>
        <dbReference type="Proteomes" id="UP000234681"/>
    </source>
</evidence>
<name>A6JJ96_RAT</name>
<gene>
    <name evidence="1" type="ORF">rCG_43411</name>
</gene>
<reference evidence="1 2" key="1">
    <citation type="submission" date="2005-09" db="EMBL/GenBank/DDBJ databases">
        <authorList>
            <person name="Mural R.J."/>
            <person name="Li P.W."/>
            <person name="Adams M.D."/>
            <person name="Amanatides P.G."/>
            <person name="Baden-Tillson H."/>
            <person name="Barnstead M."/>
            <person name="Chin S.H."/>
            <person name="Dew I."/>
            <person name="Evans C.A."/>
            <person name="Ferriera S."/>
            <person name="Flanigan M."/>
            <person name="Fosler C."/>
            <person name="Glodek A."/>
            <person name="Gu Z."/>
            <person name="Holt R.A."/>
            <person name="Jennings D."/>
            <person name="Kraft C.L."/>
            <person name="Lu F."/>
            <person name="Nguyen T."/>
            <person name="Nusskern D.R."/>
            <person name="Pfannkoch C.M."/>
            <person name="Sitter C."/>
            <person name="Sutton G.G."/>
            <person name="Venter J.C."/>
            <person name="Wang Z."/>
            <person name="Woodage T."/>
            <person name="Zheng X.H."/>
            <person name="Zhong F."/>
        </authorList>
    </citation>
    <scope>NUCLEOTIDE SEQUENCE [LARGE SCALE GENOMIC DNA]</scope>
    <source>
        <strain>BN</strain>
        <strain evidence="2">Sprague-Dawley</strain>
    </source>
</reference>
<dbReference type="Proteomes" id="UP000234681">
    <property type="component" value="Chromosome 9"/>
</dbReference>
<feature type="non-terminal residue" evidence="1">
    <location>
        <position position="25"/>
    </location>
</feature>